<dbReference type="EnsemblMetazoa" id="ACUA026065-RA">
    <property type="protein sequence ID" value="ACUA026065-PA"/>
    <property type="gene ID" value="ACUA026065"/>
</dbReference>
<organism evidence="1 2">
    <name type="scientific">Anopheles culicifacies</name>
    <dbReference type="NCBI Taxonomy" id="139723"/>
    <lineage>
        <taxon>Eukaryota</taxon>
        <taxon>Metazoa</taxon>
        <taxon>Ecdysozoa</taxon>
        <taxon>Arthropoda</taxon>
        <taxon>Hexapoda</taxon>
        <taxon>Insecta</taxon>
        <taxon>Pterygota</taxon>
        <taxon>Neoptera</taxon>
        <taxon>Endopterygota</taxon>
        <taxon>Diptera</taxon>
        <taxon>Nematocera</taxon>
        <taxon>Culicoidea</taxon>
        <taxon>Culicidae</taxon>
        <taxon>Anophelinae</taxon>
        <taxon>Anopheles</taxon>
        <taxon>culicifacies species complex</taxon>
    </lineage>
</organism>
<dbReference type="Proteomes" id="UP000075883">
    <property type="component" value="Unassembled WGS sequence"/>
</dbReference>
<proteinExistence type="predicted"/>
<keyword evidence="2" id="KW-1185">Reference proteome</keyword>
<evidence type="ECO:0000313" key="2">
    <source>
        <dbReference type="Proteomes" id="UP000075883"/>
    </source>
</evidence>
<reference evidence="1" key="2">
    <citation type="submission" date="2020-05" db="UniProtKB">
        <authorList>
            <consortium name="EnsemblMetazoa"/>
        </authorList>
    </citation>
    <scope>IDENTIFICATION</scope>
    <source>
        <strain evidence="1">A-37</strain>
    </source>
</reference>
<evidence type="ECO:0000313" key="1">
    <source>
        <dbReference type="EnsemblMetazoa" id="ACUA026065-PA"/>
    </source>
</evidence>
<sequence>MDYLLKRPDTQARCTWKILTSKRMLADHLEVVEMCLKLDHNIDHVGKVVFPRRTVCGGCICIIAATTRFSPSYIINKWQIAASAASALLLGAMVYKELVVYRDVALVTSLIESIELYDQAMKKVLMFELYHIFLYIQSHCLLRLSLAILSGLKIGDIRNEANHIIRCLTSHANELKKQIMLREVSQLADLEMMNVVKQVGSNELLSLKHQSLELTVKLMANVQQFVLIDENIQSHTSPPSFVGLMQLRDTANNLAAIHSNFITRVDECERLLITVKKLLNNIEDPKQNDEDPANMEPAKEGTFDELLPESQNAAHELRDEFFVNTGTEGEEDPNDSTATLYSLQADDELVAKRLMKKQFQPILQQLRERLVPVEEEFKERERVALELKGIVMQDEDEAYDAYRSRMSNRPVAIETDDESDSEELDMKLKYNRSQNKYKDDRDFLASKPQISFLASLPKVVQMDENILE</sequence>
<protein>
    <submittedName>
        <fullName evidence="1">Uncharacterized protein</fullName>
    </submittedName>
</protein>
<dbReference type="AlphaFoldDB" id="A0A182MTR4"/>
<accession>A0A182MTR4</accession>
<name>A0A182MTR4_9DIPT</name>
<reference evidence="2" key="1">
    <citation type="submission" date="2013-09" db="EMBL/GenBank/DDBJ databases">
        <title>The Genome Sequence of Anopheles culicifacies species A.</title>
        <authorList>
            <consortium name="The Broad Institute Genomics Platform"/>
            <person name="Neafsey D.E."/>
            <person name="Besansky N."/>
            <person name="Howell P."/>
            <person name="Walton C."/>
            <person name="Young S.K."/>
            <person name="Zeng Q."/>
            <person name="Gargeya S."/>
            <person name="Fitzgerald M."/>
            <person name="Haas B."/>
            <person name="Abouelleil A."/>
            <person name="Allen A.W."/>
            <person name="Alvarado L."/>
            <person name="Arachchi H.M."/>
            <person name="Berlin A.M."/>
            <person name="Chapman S.B."/>
            <person name="Gainer-Dewar J."/>
            <person name="Goldberg J."/>
            <person name="Griggs A."/>
            <person name="Gujja S."/>
            <person name="Hansen M."/>
            <person name="Howarth C."/>
            <person name="Imamovic A."/>
            <person name="Ireland A."/>
            <person name="Larimer J."/>
            <person name="McCowan C."/>
            <person name="Murphy C."/>
            <person name="Pearson M."/>
            <person name="Poon T.W."/>
            <person name="Priest M."/>
            <person name="Roberts A."/>
            <person name="Saif S."/>
            <person name="Shea T."/>
            <person name="Sisk P."/>
            <person name="Sykes S."/>
            <person name="Wortman J."/>
            <person name="Nusbaum C."/>
            <person name="Birren B."/>
        </authorList>
    </citation>
    <scope>NUCLEOTIDE SEQUENCE [LARGE SCALE GENOMIC DNA]</scope>
    <source>
        <strain evidence="2">A-37</strain>
    </source>
</reference>
<dbReference type="EMBL" id="AXCM01000900">
    <property type="status" value="NOT_ANNOTATED_CDS"/>
    <property type="molecule type" value="Genomic_DNA"/>
</dbReference>
<dbReference type="VEuPathDB" id="VectorBase:ACUA026065"/>